<reference evidence="1" key="1">
    <citation type="submission" date="2018-11" db="EMBL/GenBank/DDBJ databases">
        <authorList>
            <person name="Sattar A."/>
            <person name="Zunita Z."/>
            <person name="Jalila A."/>
            <person name="Saleha A.A."/>
        </authorList>
    </citation>
    <scope>NUCLEOTIDE SEQUENCE</scope>
    <source>
        <strain evidence="1">F12-74</strain>
    </source>
</reference>
<comment type="caution">
    <text evidence="1">The sequence shown here is derived from an EMBL/GenBank/DDBJ whole genome shotgun (WGS) entry which is preliminary data.</text>
</comment>
<dbReference type="EMBL" id="RRZR01000036">
    <property type="protein sequence ID" value="RRR43033.1"/>
    <property type="molecule type" value="Genomic_DNA"/>
</dbReference>
<sequence>MGRRRRHRRVDRRPRGGVGRQAPFTPGSPCRARRARPAAQLMNASRRLLIAVAPVVLTLMLFASELPLSQRVRAAVVPFGVASVATMWSDSPQGYLDEAHAIRIAGAGWIRIMVQWHKIEPSIGNYDWSTGDNAVQAAREAGLSILLCISGPAPVWAQAPGADPNAVGSPPADPAAFGEITRLIADRYKSAVGAWEIWNEPNAPEFFTPVDVGRYAALLRQAYVNIHAAAPQSIVMSGGLSSTISGIDSVDFVRQLYAAGAGATLDAVALHPYTYPYSITEDPLHRGDAVAQVHQLMAAHGDDRKKIWVTEYGQATGTSQFAVSGERQAEILVDFLQWASPLDYLGPPFLFTSRDLSPDTANADFNFGLYAVDYAPKPAVDAIKMLVQS</sequence>
<evidence type="ECO:0000313" key="1">
    <source>
        <dbReference type="EMBL" id="RRR43033.1"/>
    </source>
</evidence>
<dbReference type="Proteomes" id="UP000268891">
    <property type="component" value="Unassembled WGS sequence"/>
</dbReference>
<proteinExistence type="predicted"/>
<accession>A0ACD2EKL7</accession>
<keyword evidence="2" id="KW-1185">Reference proteome</keyword>
<organism evidence="1 2">
    <name type="scientific">Mycolicibacter terrae</name>
    <dbReference type="NCBI Taxonomy" id="1788"/>
    <lineage>
        <taxon>Bacteria</taxon>
        <taxon>Bacillati</taxon>
        <taxon>Actinomycetota</taxon>
        <taxon>Actinomycetes</taxon>
        <taxon>Mycobacteriales</taxon>
        <taxon>Mycobacteriaceae</taxon>
        <taxon>Mycolicibacter</taxon>
    </lineage>
</organism>
<name>A0ACD2EKL7_9MYCO</name>
<gene>
    <name evidence="1" type="ORF">EHH44_15390</name>
</gene>
<evidence type="ECO:0000313" key="2">
    <source>
        <dbReference type="Proteomes" id="UP000268891"/>
    </source>
</evidence>
<protein>
    <submittedName>
        <fullName evidence="1">Uncharacterized protein</fullName>
    </submittedName>
</protein>